<feature type="transmembrane region" description="Helical" evidence="7">
    <location>
        <begin position="241"/>
        <end position="264"/>
    </location>
</feature>
<keyword evidence="4 7" id="KW-0812">Transmembrane</keyword>
<evidence type="ECO:0000313" key="9">
    <source>
        <dbReference type="Proteomes" id="UP000007879"/>
    </source>
</evidence>
<evidence type="ECO:0000256" key="6">
    <source>
        <dbReference type="ARBA" id="ARBA00023136"/>
    </source>
</evidence>
<feature type="transmembrane region" description="Helical" evidence="7">
    <location>
        <begin position="200"/>
        <end position="221"/>
    </location>
</feature>
<dbReference type="STRING" id="400682.A0A1X7V2N2"/>
<dbReference type="OrthoDB" id="30881at2759"/>
<feature type="transmembrane region" description="Helical" evidence="7">
    <location>
        <begin position="36"/>
        <end position="52"/>
    </location>
</feature>
<evidence type="ECO:0000256" key="7">
    <source>
        <dbReference type="SAM" id="Phobius"/>
    </source>
</evidence>
<feature type="transmembrane region" description="Helical" evidence="7">
    <location>
        <begin position="298"/>
        <end position="318"/>
    </location>
</feature>
<evidence type="ECO:0000256" key="1">
    <source>
        <dbReference type="ARBA" id="ARBA00004141"/>
    </source>
</evidence>
<dbReference type="GO" id="GO:0016020">
    <property type="term" value="C:membrane"/>
    <property type="evidence" value="ECO:0007669"/>
    <property type="project" value="UniProtKB-SubCell"/>
</dbReference>
<dbReference type="PANTHER" id="PTHR13353:SF5">
    <property type="entry name" value="TRANSMEMBRANE PROTEIN 19"/>
    <property type="match status" value="1"/>
</dbReference>
<organism evidence="8">
    <name type="scientific">Amphimedon queenslandica</name>
    <name type="common">Sponge</name>
    <dbReference type="NCBI Taxonomy" id="400682"/>
    <lineage>
        <taxon>Eukaryota</taxon>
        <taxon>Metazoa</taxon>
        <taxon>Porifera</taxon>
        <taxon>Demospongiae</taxon>
        <taxon>Heteroscleromorpha</taxon>
        <taxon>Haplosclerida</taxon>
        <taxon>Niphatidae</taxon>
        <taxon>Amphimedon</taxon>
    </lineage>
</organism>
<sequence length="319" mass="33635">MRAFYFSLGFGILFVFSLTLWLIVTGRGDSITSLRWGVAVVLSLSVSLYGVLRKSLDPPAGPVAFIVGYTLTLADSSLCACMIAFFLSSSRLTKWRKGEKAKFEAKEDGGTARDWIQVLCNGLAACTASLCLLYISREGGGLVLGPLIINAPAILRLAGLGAISCCCGDTWASEIGSVLGLRPILITNLRPVPRGTNGGVSIPGLLASGSGGLFMGTVYYITQALSTYEYSSESQSTPQWIVIPLGLMGGLFGSLIDSVLGATLQYTGYDENKGVIIHCPGEKGTKHISGYNILSNNGVNLVSSCLTAILIPFIAVLLT</sequence>
<dbReference type="eggNOG" id="KOG4491">
    <property type="taxonomic scope" value="Eukaryota"/>
</dbReference>
<protein>
    <recommendedName>
        <fullName evidence="3">Transmembrane protein 19</fullName>
    </recommendedName>
</protein>
<evidence type="ECO:0000256" key="4">
    <source>
        <dbReference type="ARBA" id="ARBA00022692"/>
    </source>
</evidence>
<keyword evidence="6 7" id="KW-0472">Membrane</keyword>
<dbReference type="AlphaFoldDB" id="A0A1X7V2N2"/>
<reference evidence="8" key="2">
    <citation type="submission" date="2017-05" db="UniProtKB">
        <authorList>
            <consortium name="EnsemblMetazoa"/>
        </authorList>
    </citation>
    <scope>IDENTIFICATION</scope>
</reference>
<dbReference type="EnsemblMetazoa" id="XM_003385887.3">
    <property type="protein sequence ID" value="XP_003385935.1"/>
    <property type="gene ID" value="LOC100634645"/>
</dbReference>
<comment type="subcellular location">
    <subcellularLocation>
        <location evidence="1">Membrane</location>
        <topology evidence="1">Multi-pass membrane protein</topology>
    </subcellularLocation>
</comment>
<keyword evidence="9" id="KW-1185">Reference proteome</keyword>
<dbReference type="EnsemblMetazoa" id="Aqu2.1.34216_001">
    <property type="protein sequence ID" value="Aqu2.1.34216_001"/>
    <property type="gene ID" value="Aqu2.1.34216"/>
</dbReference>
<evidence type="ECO:0000313" key="8">
    <source>
        <dbReference type="EnsemblMetazoa" id="Aqu2.1.34216_001"/>
    </source>
</evidence>
<dbReference type="Pfam" id="PF01940">
    <property type="entry name" value="DUF92"/>
    <property type="match status" value="1"/>
</dbReference>
<evidence type="ECO:0000256" key="5">
    <source>
        <dbReference type="ARBA" id="ARBA00022989"/>
    </source>
</evidence>
<evidence type="ECO:0000256" key="3">
    <source>
        <dbReference type="ARBA" id="ARBA00014258"/>
    </source>
</evidence>
<comment type="similarity">
    <text evidence="2">Belongs to the TMEM19 family.</text>
</comment>
<dbReference type="PANTHER" id="PTHR13353">
    <property type="entry name" value="TRANSMEMBRANE PROTEIN 19"/>
    <property type="match status" value="1"/>
</dbReference>
<dbReference type="KEGG" id="aqu:100634645"/>
<gene>
    <name evidence="8" type="primary">100634645</name>
</gene>
<accession>A0A1X7V2N2</accession>
<dbReference type="InParanoid" id="A0A1X7V2N2"/>
<dbReference type="InterPro" id="IPR002794">
    <property type="entry name" value="DUF92_TMEM19"/>
</dbReference>
<dbReference type="Proteomes" id="UP000007879">
    <property type="component" value="Unassembled WGS sequence"/>
</dbReference>
<evidence type="ECO:0000256" key="2">
    <source>
        <dbReference type="ARBA" id="ARBA00009012"/>
    </source>
</evidence>
<reference evidence="9" key="1">
    <citation type="journal article" date="2010" name="Nature">
        <title>The Amphimedon queenslandica genome and the evolution of animal complexity.</title>
        <authorList>
            <person name="Srivastava M."/>
            <person name="Simakov O."/>
            <person name="Chapman J."/>
            <person name="Fahey B."/>
            <person name="Gauthier M.E."/>
            <person name="Mitros T."/>
            <person name="Richards G.S."/>
            <person name="Conaco C."/>
            <person name="Dacre M."/>
            <person name="Hellsten U."/>
            <person name="Larroux C."/>
            <person name="Putnam N.H."/>
            <person name="Stanke M."/>
            <person name="Adamska M."/>
            <person name="Darling A."/>
            <person name="Degnan S.M."/>
            <person name="Oakley T.H."/>
            <person name="Plachetzki D.C."/>
            <person name="Zhai Y."/>
            <person name="Adamski M."/>
            <person name="Calcino A."/>
            <person name="Cummins S.F."/>
            <person name="Goodstein D.M."/>
            <person name="Harris C."/>
            <person name="Jackson D.J."/>
            <person name="Leys S.P."/>
            <person name="Shu S."/>
            <person name="Woodcroft B.J."/>
            <person name="Vervoort M."/>
            <person name="Kosik K.S."/>
            <person name="Manning G."/>
            <person name="Degnan B.M."/>
            <person name="Rokhsar D.S."/>
        </authorList>
    </citation>
    <scope>NUCLEOTIDE SEQUENCE [LARGE SCALE GENOMIC DNA]</scope>
</reference>
<keyword evidence="5 7" id="KW-1133">Transmembrane helix</keyword>
<feature type="transmembrane region" description="Helical" evidence="7">
    <location>
        <begin position="6"/>
        <end position="24"/>
    </location>
</feature>
<proteinExistence type="inferred from homology"/>
<feature type="transmembrane region" description="Helical" evidence="7">
    <location>
        <begin position="64"/>
        <end position="87"/>
    </location>
</feature>
<name>A0A1X7V2N2_AMPQE</name>
<dbReference type="OMA" id="MSSFACC"/>